<dbReference type="InterPro" id="IPR020841">
    <property type="entry name" value="PKS_Beta-ketoAc_synthase_dom"/>
</dbReference>
<dbReference type="PANTHER" id="PTHR43775">
    <property type="entry name" value="FATTY ACID SYNTHASE"/>
    <property type="match status" value="1"/>
</dbReference>
<evidence type="ECO:0000256" key="1">
    <source>
        <dbReference type="ARBA" id="ARBA00022450"/>
    </source>
</evidence>
<protein>
    <recommendedName>
        <fullName evidence="4">Ketosynthase family 3 (KS3) domain-containing protein</fullName>
    </recommendedName>
</protein>
<organism evidence="5 6">
    <name type="scientific">Streptomyces violaceusniger</name>
    <dbReference type="NCBI Taxonomy" id="68280"/>
    <lineage>
        <taxon>Bacteria</taxon>
        <taxon>Bacillati</taxon>
        <taxon>Actinomycetota</taxon>
        <taxon>Actinomycetes</taxon>
        <taxon>Kitasatosporales</taxon>
        <taxon>Streptomycetaceae</taxon>
        <taxon>Streptomyces</taxon>
        <taxon>Streptomyces violaceusniger group</taxon>
    </lineage>
</organism>
<dbReference type="SUPFAM" id="SSF53901">
    <property type="entry name" value="Thiolase-like"/>
    <property type="match status" value="1"/>
</dbReference>
<accession>A0A4D4LER4</accession>
<sequence length="137" mass="15515">MAAAPSRGQDSTGVGDIAIVGLAGRYPQASDVNQFWDVLRNGRDCVTEIPEERWDYRDYFAPSRGAIGRSYSKWGAFLDGVDQFDPLFFNISPRQAELMDPHERLFLETAWETIEDAGYTPRRSARPPEPRWACSRA</sequence>
<dbReference type="Gene3D" id="3.40.47.10">
    <property type="match status" value="1"/>
</dbReference>
<dbReference type="SMART" id="SM00825">
    <property type="entry name" value="PKS_KS"/>
    <property type="match status" value="1"/>
</dbReference>
<evidence type="ECO:0000313" key="5">
    <source>
        <dbReference type="EMBL" id="GDY59742.1"/>
    </source>
</evidence>
<comment type="caution">
    <text evidence="5">The sequence shown here is derived from an EMBL/GenBank/DDBJ whole genome shotgun (WGS) entry which is preliminary data.</text>
</comment>
<evidence type="ECO:0000256" key="3">
    <source>
        <dbReference type="SAM" id="MobiDB-lite"/>
    </source>
</evidence>
<dbReference type="InterPro" id="IPR016039">
    <property type="entry name" value="Thiolase-like"/>
</dbReference>
<dbReference type="InterPro" id="IPR014030">
    <property type="entry name" value="Ketoacyl_synth_N"/>
</dbReference>
<dbReference type="CDD" id="cd00833">
    <property type="entry name" value="PKS"/>
    <property type="match status" value="1"/>
</dbReference>
<evidence type="ECO:0000313" key="6">
    <source>
        <dbReference type="Proteomes" id="UP000301309"/>
    </source>
</evidence>
<keyword evidence="1" id="KW-0596">Phosphopantetheine</keyword>
<dbReference type="GO" id="GO:0006633">
    <property type="term" value="P:fatty acid biosynthetic process"/>
    <property type="evidence" value="ECO:0007669"/>
    <property type="project" value="TreeGrafter"/>
</dbReference>
<evidence type="ECO:0000259" key="4">
    <source>
        <dbReference type="PROSITE" id="PS52004"/>
    </source>
</evidence>
<name>A0A4D4LER4_STRVO</name>
<dbReference type="AlphaFoldDB" id="A0A4D4LER4"/>
<feature type="region of interest" description="Disordered" evidence="3">
    <location>
        <begin position="118"/>
        <end position="137"/>
    </location>
</feature>
<reference evidence="5 6" key="1">
    <citation type="journal article" date="2020" name="Int. J. Syst. Evol. Microbiol.">
        <title>Reclassification of Streptomyces castelarensis and Streptomyces sporoclivatus as later heterotypic synonyms of Streptomyces antimycoticus.</title>
        <authorList>
            <person name="Komaki H."/>
            <person name="Tamura T."/>
        </authorList>
    </citation>
    <scope>NUCLEOTIDE SEQUENCE [LARGE SCALE GENOMIC DNA]</scope>
    <source>
        <strain evidence="5 6">NBRC 13459</strain>
    </source>
</reference>
<dbReference type="GO" id="GO:0004312">
    <property type="term" value="F:fatty acid synthase activity"/>
    <property type="evidence" value="ECO:0007669"/>
    <property type="project" value="TreeGrafter"/>
</dbReference>
<dbReference type="GO" id="GO:0005737">
    <property type="term" value="C:cytoplasm"/>
    <property type="evidence" value="ECO:0007669"/>
    <property type="project" value="TreeGrafter"/>
</dbReference>
<keyword evidence="6" id="KW-1185">Reference proteome</keyword>
<dbReference type="PROSITE" id="PS52004">
    <property type="entry name" value="KS3_2"/>
    <property type="match status" value="1"/>
</dbReference>
<keyword evidence="2" id="KW-0597">Phosphoprotein</keyword>
<feature type="domain" description="Ketosynthase family 3 (KS3)" evidence="4">
    <location>
        <begin position="14"/>
        <end position="137"/>
    </location>
</feature>
<dbReference type="InterPro" id="IPR050091">
    <property type="entry name" value="PKS_NRPS_Biosynth_Enz"/>
</dbReference>
<proteinExistence type="predicted"/>
<dbReference type="GO" id="GO:0071770">
    <property type="term" value="P:DIM/DIP cell wall layer assembly"/>
    <property type="evidence" value="ECO:0007669"/>
    <property type="project" value="TreeGrafter"/>
</dbReference>
<dbReference type="PANTHER" id="PTHR43775:SF37">
    <property type="entry name" value="SI:DKEY-61P9.11"/>
    <property type="match status" value="1"/>
</dbReference>
<dbReference type="EMBL" id="BJHW01000002">
    <property type="protein sequence ID" value="GDY59742.1"/>
    <property type="molecule type" value="Genomic_DNA"/>
</dbReference>
<dbReference type="GO" id="GO:0005886">
    <property type="term" value="C:plasma membrane"/>
    <property type="evidence" value="ECO:0007669"/>
    <property type="project" value="TreeGrafter"/>
</dbReference>
<dbReference type="Pfam" id="PF00109">
    <property type="entry name" value="ketoacyl-synt"/>
    <property type="match status" value="1"/>
</dbReference>
<dbReference type="Proteomes" id="UP000301309">
    <property type="component" value="Unassembled WGS sequence"/>
</dbReference>
<evidence type="ECO:0000256" key="2">
    <source>
        <dbReference type="ARBA" id="ARBA00022553"/>
    </source>
</evidence>
<gene>
    <name evidence="5" type="ORF">SVIO_103650</name>
</gene>